<gene>
    <name evidence="1" type="ORF">KIH16_04505</name>
</gene>
<reference evidence="1" key="1">
    <citation type="submission" date="2021-05" db="EMBL/GenBank/DDBJ databases">
        <title>An isolated secondary fermenter in methanogenic hydrocarbon-degrading communities.</title>
        <authorList>
            <person name="Liu Y.-F."/>
            <person name="Liu Z.-l."/>
        </authorList>
    </citation>
    <scope>NUCLEOTIDE SEQUENCE</scope>
    <source>
        <strain evidence="1">L-13</strain>
    </source>
</reference>
<accession>A0ACD1DXY7</accession>
<proteinExistence type="predicted"/>
<organism evidence="1 2">
    <name type="scientific">Aminirod propionatiphilus</name>
    <dbReference type="NCBI Taxonomy" id="3415223"/>
    <lineage>
        <taxon>Bacteria</taxon>
        <taxon>Thermotogati</taxon>
        <taxon>Synergistota</taxon>
        <taxon>Synergistia</taxon>
        <taxon>Synergistales</taxon>
        <taxon>Aminiphilaceae</taxon>
        <taxon>Aminirod</taxon>
    </lineage>
</organism>
<name>A0ACD1DXY7_9BACT</name>
<evidence type="ECO:0000313" key="1">
    <source>
        <dbReference type="EMBL" id="QVL37036.1"/>
    </source>
</evidence>
<dbReference type="Proteomes" id="UP000682204">
    <property type="component" value="Chromosome"/>
</dbReference>
<sequence length="172" mass="20100">MPKTHNGLWPLIYDFGNLYQAFLRASKNKRYKPDVLRFAERLEENLIILQNELIWKCWEPLPARQFEILEPKRRLIRAPVFRDRIIHHAVVGAIQPFFDRKMLANSFACRAGKGTHAAVCAACQMLRSARREHGRYSVLKGDIHLFFWCLAIYRDPCDSFLGLSVVCRRLGK</sequence>
<dbReference type="EMBL" id="CP074691">
    <property type="protein sequence ID" value="QVL37036.1"/>
    <property type="molecule type" value="Genomic_DNA"/>
</dbReference>
<evidence type="ECO:0000313" key="2">
    <source>
        <dbReference type="Proteomes" id="UP000682204"/>
    </source>
</evidence>
<keyword evidence="2" id="KW-1185">Reference proteome</keyword>
<protein>
    <submittedName>
        <fullName evidence="1">Uncharacterized protein</fullName>
    </submittedName>
</protein>